<proteinExistence type="predicted"/>
<sequence>MGSSIDEIVAKMRRAPAGIRFSELENVCDHYFESRSSTKTSHKTYKTPWPGNPRVNIQNDHGKAKPYQVNQVLQAIDKLSTSNREEEE</sequence>
<protein>
    <submittedName>
        <fullName evidence="1">Toxin HicA</fullName>
    </submittedName>
</protein>
<dbReference type="Proteomes" id="UP000594586">
    <property type="component" value="Chromosome"/>
</dbReference>
<name>A0A7T0KM68_9CORY</name>
<dbReference type="RefSeq" id="WP_165002440.1">
    <property type="nucleotide sequence ID" value="NZ_CP064955.1"/>
</dbReference>
<reference evidence="1 2" key="1">
    <citation type="submission" date="2020-11" db="EMBL/GenBank/DDBJ databases">
        <title>Corynebacterium sp. MC1420.</title>
        <authorList>
            <person name="Zhou J."/>
        </authorList>
    </citation>
    <scope>NUCLEOTIDE SEQUENCE [LARGE SCALE GENOMIC DNA]</scope>
    <source>
        <strain evidence="1 2">MC1420</strain>
    </source>
</reference>
<dbReference type="AlphaFoldDB" id="A0A7T0KM68"/>
<keyword evidence="2" id="KW-1185">Reference proteome</keyword>
<evidence type="ECO:0000313" key="1">
    <source>
        <dbReference type="EMBL" id="QPK83165.1"/>
    </source>
</evidence>
<evidence type="ECO:0000313" key="2">
    <source>
        <dbReference type="Proteomes" id="UP000594586"/>
    </source>
</evidence>
<dbReference type="KEGG" id="cqn:G7Y29_10095"/>
<dbReference type="EMBL" id="CP064955">
    <property type="protein sequence ID" value="QPK83165.1"/>
    <property type="molecule type" value="Genomic_DNA"/>
</dbReference>
<organism evidence="1 2">
    <name type="scientific">Corynebacterium qintianiae</name>
    <dbReference type="NCBI Taxonomy" id="2709392"/>
    <lineage>
        <taxon>Bacteria</taxon>
        <taxon>Bacillati</taxon>
        <taxon>Actinomycetota</taxon>
        <taxon>Actinomycetes</taxon>
        <taxon>Mycobacteriales</taxon>
        <taxon>Corynebacteriaceae</taxon>
        <taxon>Corynebacterium</taxon>
    </lineage>
</organism>
<gene>
    <name evidence="1" type="ORF">G7Y29_10095</name>
</gene>
<accession>A0A7T0KM68</accession>